<proteinExistence type="predicted"/>
<dbReference type="Proteomes" id="UP000002164">
    <property type="component" value="Chromosome"/>
</dbReference>
<dbReference type="EnsemblBacteria" id="ACA41296">
    <property type="protein sequence ID" value="ACA41296"/>
    <property type="gene ID" value="Bsph_3818"/>
</dbReference>
<protein>
    <submittedName>
        <fullName evidence="1">Uncharacterized protein</fullName>
    </submittedName>
</protein>
<dbReference type="EMBL" id="CP000817">
    <property type="protein sequence ID" value="ACA41296.1"/>
    <property type="molecule type" value="Genomic_DNA"/>
</dbReference>
<evidence type="ECO:0000313" key="2">
    <source>
        <dbReference type="Proteomes" id="UP000002164"/>
    </source>
</evidence>
<evidence type="ECO:0000313" key="1">
    <source>
        <dbReference type="EMBL" id="ACA41296.1"/>
    </source>
</evidence>
<reference evidence="1 2" key="1">
    <citation type="journal article" date="2008" name="J. Bacteriol.">
        <title>Complete genome sequence of the mosquitocidal bacterium Bacillus sphaericus C3-41 and comparison with those of closely related Bacillus species.</title>
        <authorList>
            <person name="Hu X."/>
            <person name="Fan W."/>
            <person name="Han B."/>
            <person name="Liu H."/>
            <person name="Zheng D."/>
            <person name="Li Q."/>
            <person name="Dong W."/>
            <person name="Yan J."/>
            <person name="Gao M."/>
            <person name="Berry C."/>
            <person name="Yuan Z."/>
        </authorList>
    </citation>
    <scope>NUCLEOTIDE SEQUENCE [LARGE SCALE GENOMIC DNA]</scope>
    <source>
        <strain evidence="1 2">C3-41</strain>
    </source>
</reference>
<gene>
    <name evidence="1" type="ordered locus">Bsph_3818</name>
</gene>
<accession>B1HUF1</accession>
<dbReference type="AlphaFoldDB" id="B1HUF1"/>
<dbReference type="KEGG" id="lsp:Bsph_3818"/>
<organism evidence="1 2">
    <name type="scientific">Lysinibacillus sphaericus (strain C3-41)</name>
    <dbReference type="NCBI Taxonomy" id="444177"/>
    <lineage>
        <taxon>Bacteria</taxon>
        <taxon>Bacillati</taxon>
        <taxon>Bacillota</taxon>
        <taxon>Bacilli</taxon>
        <taxon>Bacillales</taxon>
        <taxon>Bacillaceae</taxon>
        <taxon>Lysinibacillus</taxon>
    </lineage>
</organism>
<sequence length="99" mass="11829">MRQHKKLMQNTDRRMNIQLKALLLDYMHLQIHLLILNANLLIPLLISSKIACSHTCKGAIFNTNEWRYERAEFGKFKIQKLVTQTNGFFIIKNKRFLLW</sequence>
<dbReference type="HOGENOM" id="CLU_2409737_0_0_9"/>
<name>B1HUF1_LYSSC</name>